<name>A0AAE3HC80_9EURY</name>
<proteinExistence type="predicted"/>
<keyword evidence="2" id="KW-1185">Reference proteome</keyword>
<dbReference type="RefSeq" id="WP_256623461.1">
    <property type="nucleotide sequence ID" value="NZ_JTEO01000006.1"/>
</dbReference>
<reference evidence="1 2" key="1">
    <citation type="journal article" date="2011" name="Appl. Environ. Microbiol.">
        <title>Methanogenic archaea isolated from Taiwan's Chelungpu fault.</title>
        <authorList>
            <person name="Wu S.Y."/>
            <person name="Lai M.C."/>
        </authorList>
    </citation>
    <scope>NUCLEOTIDE SEQUENCE [LARGE SCALE GENOMIC DNA]</scope>
    <source>
        <strain evidence="1 2">St545Mb</strain>
    </source>
</reference>
<gene>
    <name evidence="1" type="ORF">PV02_10800</name>
</gene>
<comment type="caution">
    <text evidence="1">The sequence shown here is derived from an EMBL/GenBank/DDBJ whole genome shotgun (WGS) entry which is preliminary data.</text>
</comment>
<dbReference type="Proteomes" id="UP001206983">
    <property type="component" value="Unassembled WGS sequence"/>
</dbReference>
<dbReference type="AlphaFoldDB" id="A0AAE3HC80"/>
<evidence type="ECO:0000313" key="2">
    <source>
        <dbReference type="Proteomes" id="UP001206983"/>
    </source>
</evidence>
<protein>
    <submittedName>
        <fullName evidence="1">Uncharacterized protein</fullName>
    </submittedName>
</protein>
<dbReference type="EMBL" id="JTEO01000006">
    <property type="protein sequence ID" value="MCQ6963567.1"/>
    <property type="molecule type" value="Genomic_DNA"/>
</dbReference>
<organism evidence="1 2">
    <name type="scientific">Methanolobus chelungpuianus</name>
    <dbReference type="NCBI Taxonomy" id="502115"/>
    <lineage>
        <taxon>Archaea</taxon>
        <taxon>Methanobacteriati</taxon>
        <taxon>Methanobacteriota</taxon>
        <taxon>Stenosarchaea group</taxon>
        <taxon>Methanomicrobia</taxon>
        <taxon>Methanosarcinales</taxon>
        <taxon>Methanosarcinaceae</taxon>
        <taxon>Methanolobus</taxon>
    </lineage>
</organism>
<sequence>MKLDERIYGSQLATIERELLFKRENTGFVRFDGNSRRIFYLDPSPFLRSNKNEVFYLTCGKAPVRNSLVEVHVTDSEVIHSGGKGGFSKTMVKFVDSWESIAPASISKARGLLDFEEVIDWFRTPYVGDKGVLDCIGMGSALYISSAPPYRRHVGGINAAVLGKQKSWNGYTGSMNTIIPADFRRASSDYYYRISEQDRYIGPEGKKELSLSCLNPTLTPMQLPIILDVEDVKGRSRINEYCKEDYPVLGAHIIDSLLVNPSIPGTLEPYIAEKTYELKNDLMDMGGLPYNQDLGSAISLMGLAYARLQHKTGCSKEDIKEVFEFWTDMTHNASRELSTPASLTELYSLRRDESTLYKDLCSAFGTDVDVPLPEAKKATALSEPAFGDALLKLNLKGYVLLMDNSMIIRILCKV</sequence>
<accession>A0AAE3HC80</accession>
<evidence type="ECO:0000313" key="1">
    <source>
        <dbReference type="EMBL" id="MCQ6963567.1"/>
    </source>
</evidence>